<comment type="caution">
    <text evidence="1">The sequence shown here is derived from an EMBL/GenBank/DDBJ whole genome shotgun (WGS) entry which is preliminary data.</text>
</comment>
<protein>
    <submittedName>
        <fullName evidence="1">Uncharacterized protein</fullName>
    </submittedName>
</protein>
<dbReference type="InterPro" id="IPR011990">
    <property type="entry name" value="TPR-like_helical_dom_sf"/>
</dbReference>
<evidence type="ECO:0000313" key="1">
    <source>
        <dbReference type="EMBL" id="MCP2731999.1"/>
    </source>
</evidence>
<evidence type="ECO:0000313" key="2">
    <source>
        <dbReference type="Proteomes" id="UP001204953"/>
    </source>
</evidence>
<dbReference type="EMBL" id="JAMZMM010000450">
    <property type="protein sequence ID" value="MCP2731999.1"/>
    <property type="molecule type" value="Genomic_DNA"/>
</dbReference>
<gene>
    <name evidence="1" type="ORF">NJ959_26560</name>
</gene>
<dbReference type="SUPFAM" id="SSF48452">
    <property type="entry name" value="TPR-like"/>
    <property type="match status" value="1"/>
</dbReference>
<dbReference type="RefSeq" id="WP_254014728.1">
    <property type="nucleotide sequence ID" value="NZ_JAMZMM010000450.1"/>
</dbReference>
<reference evidence="1" key="1">
    <citation type="submission" date="2022-06" db="EMBL/GenBank/DDBJ databases">
        <title>New cyanobacteria of genus Symplocastrum in benthos of Lake Baikal.</title>
        <authorList>
            <person name="Sorokovikova E."/>
            <person name="Tikhonova I."/>
            <person name="Krasnopeev A."/>
            <person name="Evseev P."/>
            <person name="Gladkikh A."/>
            <person name="Belykh O."/>
        </authorList>
    </citation>
    <scope>NUCLEOTIDE SEQUENCE</scope>
    <source>
        <strain evidence="1">BBK-W-15</strain>
    </source>
</reference>
<organism evidence="1 2">
    <name type="scientific">Limnofasciculus baicalensis BBK-W-15</name>
    <dbReference type="NCBI Taxonomy" id="2699891"/>
    <lineage>
        <taxon>Bacteria</taxon>
        <taxon>Bacillati</taxon>
        <taxon>Cyanobacteriota</taxon>
        <taxon>Cyanophyceae</taxon>
        <taxon>Coleofasciculales</taxon>
        <taxon>Coleofasciculaceae</taxon>
        <taxon>Limnofasciculus</taxon>
        <taxon>Limnofasciculus baicalensis</taxon>
    </lineage>
</organism>
<dbReference type="Proteomes" id="UP001204953">
    <property type="component" value="Unassembled WGS sequence"/>
</dbReference>
<keyword evidence="2" id="KW-1185">Reference proteome</keyword>
<sequence>MQLPNSITTEFVPQGAIAPFDPTPVFLVELLQATQANKGDLYGVYPLLAENLDLLEANFIYVLRNWATLTLSIVSLEEAARIADVLVDLAGIIWGLPEGDGDINLEIAIDCCEIALQVYNRDEYPNQWATVHQNLALAYSTRSHASGVENTRRAYAHYYQAQQVFTWQTFPQEWRLIPHIAFI</sequence>
<proteinExistence type="predicted"/>
<dbReference type="AlphaFoldDB" id="A0AAE3KQ27"/>
<accession>A0AAE3KQ27</accession>
<name>A0AAE3KQ27_9CYAN</name>